<name>A0A0A5I1K6_9BACI</name>
<dbReference type="AlphaFoldDB" id="A0A0A5I1K6"/>
<dbReference type="Proteomes" id="UP000030528">
    <property type="component" value="Unassembled WGS sequence"/>
</dbReference>
<dbReference type="OrthoDB" id="2691759at2"/>
<gene>
    <name evidence="1" type="ORF">N781_16105</name>
</gene>
<keyword evidence="2" id="KW-1185">Reference proteome</keyword>
<reference evidence="1 2" key="1">
    <citation type="submission" date="2013-08" db="EMBL/GenBank/DDBJ databases">
        <authorList>
            <person name="Huang J."/>
            <person name="Wang G."/>
        </authorList>
    </citation>
    <scope>NUCLEOTIDE SEQUENCE [LARGE SCALE GENOMIC DNA]</scope>
    <source>
        <strain evidence="1 2">JSM 076056</strain>
    </source>
</reference>
<evidence type="ECO:0000313" key="1">
    <source>
        <dbReference type="EMBL" id="KGX89742.1"/>
    </source>
</evidence>
<protein>
    <submittedName>
        <fullName evidence="1">Uncharacterized protein</fullName>
    </submittedName>
</protein>
<dbReference type="EMBL" id="AVPE01000020">
    <property type="protein sequence ID" value="KGX89742.1"/>
    <property type="molecule type" value="Genomic_DNA"/>
</dbReference>
<comment type="caution">
    <text evidence="1">The sequence shown here is derived from an EMBL/GenBank/DDBJ whole genome shotgun (WGS) entry which is preliminary data.</text>
</comment>
<evidence type="ECO:0000313" key="2">
    <source>
        <dbReference type="Proteomes" id="UP000030528"/>
    </source>
</evidence>
<proteinExistence type="predicted"/>
<dbReference type="RefSeq" id="WP_026800569.1">
    <property type="nucleotide sequence ID" value="NZ_AULI01000008.1"/>
</dbReference>
<dbReference type="STRING" id="1385510.GCA_000425205_02209"/>
<accession>A0A0A5I1K6</accession>
<sequence length="93" mass="10993">MIASQPYVRVERKIENAKQLYSEVEESIELHEGCVKFEQKQFHIQHVYDLSVKRMAGRFFTLYVHTNQGVFTFNVHRNPDEFIEAFKQLKGTG</sequence>
<organism evidence="1 2">
    <name type="scientific">Pontibacillus halophilus JSM 076056 = DSM 19796</name>
    <dbReference type="NCBI Taxonomy" id="1385510"/>
    <lineage>
        <taxon>Bacteria</taxon>
        <taxon>Bacillati</taxon>
        <taxon>Bacillota</taxon>
        <taxon>Bacilli</taxon>
        <taxon>Bacillales</taxon>
        <taxon>Bacillaceae</taxon>
        <taxon>Pontibacillus</taxon>
    </lineage>
</organism>
<dbReference type="eggNOG" id="ENOG5033AWK">
    <property type="taxonomic scope" value="Bacteria"/>
</dbReference>